<dbReference type="Pfam" id="PF03725">
    <property type="entry name" value="RNase_PH_C"/>
    <property type="match status" value="1"/>
</dbReference>
<dbReference type="EMBL" id="ABYW01000001">
    <property type="protein sequence ID" value="EEE41258.1"/>
    <property type="molecule type" value="Genomic_DNA"/>
</dbReference>
<proteinExistence type="inferred from homology"/>
<evidence type="ECO:0000256" key="4">
    <source>
        <dbReference type="HAMAP-Rule" id="MF_00622"/>
    </source>
</evidence>
<evidence type="ECO:0000313" key="7">
    <source>
        <dbReference type="EMBL" id="EEE41258.1"/>
    </source>
</evidence>
<comment type="similarity">
    <text evidence="4">Belongs to the RNase PH family. Rrp42 subfamily.</text>
</comment>
<dbReference type="Pfam" id="PF01138">
    <property type="entry name" value="RNase_PH"/>
    <property type="match status" value="1"/>
</dbReference>
<dbReference type="PANTHER" id="PTHR11097">
    <property type="entry name" value="EXOSOME COMPLEX EXONUCLEASE RIBOSOMAL RNA PROCESSING PROTEIN"/>
    <property type="match status" value="1"/>
</dbReference>
<name>B9ACR8_METSM</name>
<dbReference type="AlphaFoldDB" id="B9ACR8"/>
<comment type="function">
    <text evidence="4">Non-catalytic component of the exosome, which is a complex involved in RNA degradation. Contributes to the structuring of the Rrp41 active site.</text>
</comment>
<feature type="domain" description="Exoribonuclease phosphorolytic" evidence="6">
    <location>
        <begin position="193"/>
        <end position="256"/>
    </location>
</feature>
<dbReference type="PATRIC" id="fig|483214.13.peg.132"/>
<dbReference type="PANTHER" id="PTHR11097:SF8">
    <property type="entry name" value="EXOSOME COMPLEX COMPONENT RRP42"/>
    <property type="match status" value="1"/>
</dbReference>
<dbReference type="CDD" id="cd11365">
    <property type="entry name" value="RNase_PH_archRRP42"/>
    <property type="match status" value="1"/>
</dbReference>
<dbReference type="GO" id="GO:0016075">
    <property type="term" value="P:rRNA catabolic process"/>
    <property type="evidence" value="ECO:0007669"/>
    <property type="project" value="TreeGrafter"/>
</dbReference>
<comment type="caution">
    <text evidence="7">The sequence shown here is derived from an EMBL/GenBank/DDBJ whole genome shotgun (WGS) entry which is preliminary data.</text>
</comment>
<evidence type="ECO:0000256" key="2">
    <source>
        <dbReference type="ARBA" id="ARBA00022490"/>
    </source>
</evidence>
<keyword evidence="3 4" id="KW-0271">Exosome</keyword>
<evidence type="ECO:0000256" key="3">
    <source>
        <dbReference type="ARBA" id="ARBA00022835"/>
    </source>
</evidence>
<protein>
    <recommendedName>
        <fullName evidence="4">Exosome complex component Rrp42</fullName>
    </recommendedName>
</protein>
<comment type="subunit">
    <text evidence="4">Component of the archaeal exosome complex. Forms a hexameric ring-like arrangement composed of 3 Rrp41-Rrp42 heterodimers. The hexameric ring associates with a trimer of Rrp4 and/or Csl4 subunits.</text>
</comment>
<evidence type="ECO:0000259" key="5">
    <source>
        <dbReference type="Pfam" id="PF01138"/>
    </source>
</evidence>
<feature type="domain" description="Exoribonuclease phosphorolytic" evidence="5">
    <location>
        <begin position="33"/>
        <end position="168"/>
    </location>
</feature>
<dbReference type="Proteomes" id="UP000003489">
    <property type="component" value="Unassembled WGS sequence"/>
</dbReference>
<dbReference type="InterPro" id="IPR020869">
    <property type="entry name" value="Rrp42_archaea"/>
</dbReference>
<dbReference type="InterPro" id="IPR050590">
    <property type="entry name" value="Exosome_comp_Rrp42_subfam"/>
</dbReference>
<gene>
    <name evidence="4" type="primary">rrp42</name>
    <name evidence="7" type="ORF">METSMIALI_00140</name>
</gene>
<accession>B9ACR8</accession>
<dbReference type="InterPro" id="IPR036345">
    <property type="entry name" value="ExoRNase_PH_dom2_sf"/>
</dbReference>
<reference evidence="7 8" key="1">
    <citation type="submission" date="2008-10" db="EMBL/GenBank/DDBJ databases">
        <authorList>
            <person name="Fulton L."/>
            <person name="Clifton S."/>
            <person name="Fulton B."/>
            <person name="Xu J."/>
            <person name="Minx P."/>
            <person name="Pepin K.H."/>
            <person name="Johnson M."/>
            <person name="Bhonagiri V."/>
            <person name="Nash W.E."/>
            <person name="Mardis E.R."/>
            <person name="Wilson R.K."/>
        </authorList>
    </citation>
    <scope>NUCLEOTIDE SEQUENCE [LARGE SCALE GENOMIC DNA]</scope>
    <source>
        <strain evidence="7 8">DSM 2375</strain>
    </source>
</reference>
<dbReference type="HAMAP" id="MF_00622">
    <property type="entry name" value="Exosome_Rrp42"/>
    <property type="match status" value="1"/>
</dbReference>
<dbReference type="SUPFAM" id="SSF54211">
    <property type="entry name" value="Ribosomal protein S5 domain 2-like"/>
    <property type="match status" value="1"/>
</dbReference>
<sequence>MIKMVDIVPEITKESIINLAVNDKREDGRELDEYRDISIETDVISKAEGSARVKIGDTQVIVGIKPQIGAPFPDTPDLGVLMTNCEMLPMADPTFEPGPPSEDSIELARVVDRGIRESELVDLDKLCVEEGKHVWMLFIDLHIIDNCGNLFDACELAVMAALKSTKLPSASIADDEVVLDHENTIDLPINNEVAMCTFVKIGDKLILDPTLNEEKVASARLNVGVTKDGNICAMQKGGISPLTKEDIFYCVDKAVSKTKELVEYL</sequence>
<reference evidence="7 8" key="2">
    <citation type="submission" date="2008-11" db="EMBL/GenBank/DDBJ databases">
        <title>Draft genome sequence of Methanobrevibacter smithii (DSM 2375).</title>
        <authorList>
            <person name="Sudarsanam P."/>
            <person name="Ley R."/>
            <person name="Guruge J."/>
            <person name="Turnbaugh P.J."/>
            <person name="Mahowald M."/>
            <person name="Liep D."/>
            <person name="Gordon J."/>
        </authorList>
    </citation>
    <scope>NUCLEOTIDE SEQUENCE [LARGE SCALE GENOMIC DNA]</scope>
    <source>
        <strain evidence="7 8">DSM 2375</strain>
    </source>
</reference>
<dbReference type="InterPro" id="IPR027408">
    <property type="entry name" value="PNPase/RNase_PH_dom_sf"/>
</dbReference>
<dbReference type="GO" id="GO:0035925">
    <property type="term" value="F:mRNA 3'-UTR AU-rich region binding"/>
    <property type="evidence" value="ECO:0007669"/>
    <property type="project" value="TreeGrafter"/>
</dbReference>
<dbReference type="FunFam" id="3.30.230.70:FF:000017">
    <property type="entry name" value="Exosome complex component Rrp42"/>
    <property type="match status" value="1"/>
</dbReference>
<dbReference type="InterPro" id="IPR001247">
    <property type="entry name" value="ExoRNase_PH_dom1"/>
</dbReference>
<dbReference type="HOGENOM" id="CLU_038194_0_0_2"/>
<dbReference type="SUPFAM" id="SSF55666">
    <property type="entry name" value="Ribonuclease PH domain 2-like"/>
    <property type="match status" value="1"/>
</dbReference>
<evidence type="ECO:0000256" key="1">
    <source>
        <dbReference type="ARBA" id="ARBA00004496"/>
    </source>
</evidence>
<evidence type="ECO:0000259" key="6">
    <source>
        <dbReference type="Pfam" id="PF03725"/>
    </source>
</evidence>
<dbReference type="Gene3D" id="3.30.230.70">
    <property type="entry name" value="GHMP Kinase, N-terminal domain"/>
    <property type="match status" value="1"/>
</dbReference>
<dbReference type="NCBIfam" id="NF003282">
    <property type="entry name" value="PRK04282.1-1"/>
    <property type="match status" value="1"/>
</dbReference>
<organism evidence="7 8">
    <name type="scientific">Methanobrevibacter smithii DSM 2375</name>
    <dbReference type="NCBI Taxonomy" id="483214"/>
    <lineage>
        <taxon>Archaea</taxon>
        <taxon>Methanobacteriati</taxon>
        <taxon>Methanobacteriota</taxon>
        <taxon>Methanomada group</taxon>
        <taxon>Methanobacteria</taxon>
        <taxon>Methanobacteriales</taxon>
        <taxon>Methanobacteriaceae</taxon>
        <taxon>Methanobrevibacter</taxon>
    </lineage>
</organism>
<keyword evidence="2 4" id="KW-0963">Cytoplasm</keyword>
<evidence type="ECO:0000313" key="8">
    <source>
        <dbReference type="Proteomes" id="UP000003489"/>
    </source>
</evidence>
<dbReference type="InterPro" id="IPR015847">
    <property type="entry name" value="ExoRNase_PH_dom2"/>
</dbReference>
<dbReference type="GO" id="GO:0000177">
    <property type="term" value="C:cytoplasmic exosome (RNase complex)"/>
    <property type="evidence" value="ECO:0007669"/>
    <property type="project" value="TreeGrafter"/>
</dbReference>
<comment type="subcellular location">
    <subcellularLocation>
        <location evidence="1 4">Cytoplasm</location>
    </subcellularLocation>
</comment>
<dbReference type="InterPro" id="IPR020568">
    <property type="entry name" value="Ribosomal_Su5_D2-typ_SF"/>
</dbReference>